<dbReference type="Proteomes" id="UP000033519">
    <property type="component" value="Unassembled WGS sequence"/>
</dbReference>
<evidence type="ECO:0008006" key="3">
    <source>
        <dbReference type="Google" id="ProtNLM"/>
    </source>
</evidence>
<sequence>MAGDRALLEVIGYSEDARYFAFEEFGIQDGSGFPYSSIYIIDLSTDSWVVGTPFQLVGGDDSRTLQQIRAAVLVDATQSIEEFGIDVPAEMVAMVGEGVPDSDATSLRFGAPGYDPGAVNGNSELRLSTFVTTALAPCGEWFSIDPLGYELSLTDGDNERVIHRDGALPRSRGCPTAYRLYGVALPFMAQSSEHAVALISVYPGGFEGPDRRFIAVPLGL</sequence>
<name>A0ABR5E2F6_9HYPH</name>
<evidence type="ECO:0000313" key="2">
    <source>
        <dbReference type="Proteomes" id="UP000033519"/>
    </source>
</evidence>
<organism evidence="1 2">
    <name type="scientific">Devosia psychrophila</name>
    <dbReference type="NCBI Taxonomy" id="728005"/>
    <lineage>
        <taxon>Bacteria</taxon>
        <taxon>Pseudomonadati</taxon>
        <taxon>Pseudomonadota</taxon>
        <taxon>Alphaproteobacteria</taxon>
        <taxon>Hyphomicrobiales</taxon>
        <taxon>Devosiaceae</taxon>
        <taxon>Devosia</taxon>
    </lineage>
</organism>
<accession>A0ABR5E2F6</accession>
<proteinExistence type="predicted"/>
<comment type="caution">
    <text evidence="1">The sequence shown here is derived from an EMBL/GenBank/DDBJ whole genome shotgun (WGS) entry which is preliminary data.</text>
</comment>
<reference evidence="1 2" key="1">
    <citation type="submission" date="2015-03" db="EMBL/GenBank/DDBJ databases">
        <authorList>
            <person name="Lepp D."/>
            <person name="Hassan Y.I."/>
            <person name="Li X.-Z."/>
            <person name="Zhou T."/>
        </authorList>
    </citation>
    <scope>NUCLEOTIDE SEQUENCE [LARGE SCALE GENOMIC DNA]</scope>
    <source>
        <strain evidence="1 2">Cr7-05</strain>
    </source>
</reference>
<evidence type="ECO:0000313" key="1">
    <source>
        <dbReference type="EMBL" id="KKC34444.1"/>
    </source>
</evidence>
<dbReference type="RefSeq" id="WP_046169477.1">
    <property type="nucleotide sequence ID" value="NZ_FOMB01000018.1"/>
</dbReference>
<dbReference type="Pfam" id="PF10016">
    <property type="entry name" value="DUF2259"/>
    <property type="match status" value="1"/>
</dbReference>
<protein>
    <recommendedName>
        <fullName evidence="3">DUF2259 domain-containing protein</fullName>
    </recommendedName>
</protein>
<dbReference type="EMBL" id="LAPV01000023">
    <property type="protein sequence ID" value="KKC34444.1"/>
    <property type="molecule type" value="Genomic_DNA"/>
</dbReference>
<gene>
    <name evidence="1" type="ORF">WH91_02690</name>
</gene>
<keyword evidence="2" id="KW-1185">Reference proteome</keyword>
<dbReference type="InterPro" id="IPR018725">
    <property type="entry name" value="DUF2259_secreted"/>
</dbReference>